<proteinExistence type="predicted"/>
<evidence type="ECO:0000313" key="1">
    <source>
        <dbReference type="EMBL" id="MFB9993410.1"/>
    </source>
</evidence>
<sequence length="180" mass="20387">MTLLQDEQEYAVIALVLQLHFVSDRHPRLLLRAQVADPSARLRYVDYAKFAGLPHARGEAKRTYREEEGDWILKNRNDPRQLDPAHPALAGHDVLSEDDYADVFDRQNGIPAAWQRFHERYPDRGGLVGVSRVGFDTERLRALVQASRTSGGLSGYGLEFHLSFTGEGWAITRGKMAWIS</sequence>
<dbReference type="EMBL" id="JBHLYR010000049">
    <property type="protein sequence ID" value="MFB9993410.1"/>
    <property type="molecule type" value="Genomic_DNA"/>
</dbReference>
<comment type="caution">
    <text evidence="1">The sequence shown here is derived from an EMBL/GenBank/DDBJ whole genome shotgun (WGS) entry which is preliminary data.</text>
</comment>
<gene>
    <name evidence="1" type="ORF">ACFFLM_15695</name>
</gene>
<protein>
    <submittedName>
        <fullName evidence="1">Uncharacterized protein</fullName>
    </submittedName>
</protein>
<dbReference type="RefSeq" id="WP_380012190.1">
    <property type="nucleotide sequence ID" value="NZ_JBHLYR010000049.1"/>
</dbReference>
<accession>A0ABV6B389</accession>
<evidence type="ECO:0000313" key="2">
    <source>
        <dbReference type="Proteomes" id="UP001589733"/>
    </source>
</evidence>
<reference evidence="1 2" key="1">
    <citation type="submission" date="2024-09" db="EMBL/GenBank/DDBJ databases">
        <authorList>
            <person name="Sun Q."/>
            <person name="Mori K."/>
        </authorList>
    </citation>
    <scope>NUCLEOTIDE SEQUENCE [LARGE SCALE GENOMIC DNA]</scope>
    <source>
        <strain evidence="1 2">JCM 13503</strain>
    </source>
</reference>
<name>A0ABV6B389_9DEIO</name>
<keyword evidence="2" id="KW-1185">Reference proteome</keyword>
<dbReference type="Proteomes" id="UP001589733">
    <property type="component" value="Unassembled WGS sequence"/>
</dbReference>
<organism evidence="1 2">
    <name type="scientific">Deinococcus oregonensis</name>
    <dbReference type="NCBI Taxonomy" id="1805970"/>
    <lineage>
        <taxon>Bacteria</taxon>
        <taxon>Thermotogati</taxon>
        <taxon>Deinococcota</taxon>
        <taxon>Deinococci</taxon>
        <taxon>Deinococcales</taxon>
        <taxon>Deinococcaceae</taxon>
        <taxon>Deinococcus</taxon>
    </lineage>
</organism>